<feature type="non-terminal residue" evidence="2">
    <location>
        <position position="1"/>
    </location>
</feature>
<accession>A0A9N8QJY1</accession>
<proteinExistence type="predicted"/>
<gene>
    <name evidence="2" type="ORF">JKILLFL_G4952</name>
</gene>
<sequence length="91" mass="10147">NLQLEARAGGEEGVSGAKELLDGGHGKSEVDEWRAEVSKYRSYGSGLTEGGQQYVEGLEKLIKAAEQQEKLDQWRAEVARLRSLFRSQQRP</sequence>
<evidence type="ECO:0000313" key="2">
    <source>
        <dbReference type="EMBL" id="CAD6963436.1"/>
    </source>
</evidence>
<protein>
    <submittedName>
        <fullName evidence="2">Uncharacterized protein</fullName>
    </submittedName>
</protein>
<feature type="region of interest" description="Disordered" evidence="1">
    <location>
        <begin position="1"/>
        <end position="27"/>
    </location>
</feature>
<dbReference type="EMBL" id="CAJHJF010007501">
    <property type="protein sequence ID" value="CAD6963436.1"/>
    <property type="molecule type" value="Genomic_DNA"/>
</dbReference>
<reference evidence="2 3" key="1">
    <citation type="submission" date="2020-10" db="EMBL/GenBank/DDBJ databases">
        <authorList>
            <person name="Sedaghatjoo S."/>
        </authorList>
    </citation>
    <scope>NUCLEOTIDE SEQUENCE [LARGE SCALE GENOMIC DNA]</scope>
    <source>
        <strain evidence="2 3">LLFL</strain>
    </source>
</reference>
<name>A0A9N8QJY1_9BASI</name>
<evidence type="ECO:0000256" key="1">
    <source>
        <dbReference type="SAM" id="MobiDB-lite"/>
    </source>
</evidence>
<evidence type="ECO:0000313" key="3">
    <source>
        <dbReference type="Proteomes" id="UP000836404"/>
    </source>
</evidence>
<comment type="caution">
    <text evidence="2">The sequence shown here is derived from an EMBL/GenBank/DDBJ whole genome shotgun (WGS) entry which is preliminary data.</text>
</comment>
<dbReference type="AlphaFoldDB" id="A0A9N8QJY1"/>
<organism evidence="2 3">
    <name type="scientific">Tilletia laevis</name>
    <dbReference type="NCBI Taxonomy" id="157183"/>
    <lineage>
        <taxon>Eukaryota</taxon>
        <taxon>Fungi</taxon>
        <taxon>Dikarya</taxon>
        <taxon>Basidiomycota</taxon>
        <taxon>Ustilaginomycotina</taxon>
        <taxon>Exobasidiomycetes</taxon>
        <taxon>Tilletiales</taxon>
        <taxon>Tilletiaceae</taxon>
        <taxon>Tilletia</taxon>
    </lineage>
</organism>
<dbReference type="Proteomes" id="UP000836404">
    <property type="component" value="Unassembled WGS sequence"/>
</dbReference>
<keyword evidence="3" id="KW-1185">Reference proteome</keyword>